<dbReference type="PANTHER" id="PTHR32385:SF15">
    <property type="entry name" value="INOSITOL PHOSPHOCERAMIDE MANNOSYLTRANSFERASE 1"/>
    <property type="match status" value="1"/>
</dbReference>
<dbReference type="SUPFAM" id="SSF53448">
    <property type="entry name" value="Nucleotide-diphospho-sugar transferases"/>
    <property type="match status" value="1"/>
</dbReference>
<sequence>MPPFLSPSSGRSSRYRRRIVPPSSSSPEQHTPIYSSSAVAAAELAASSIVSDTAKSTNAAVPKLSSSSTVIQNLRASRARLMQRNNYQDREQRWFKLKLMCFGVMFVIGLLWIGKGGAAKSGEKQNYSTQDQRNLNHYEQHQDSSITNDVNNNSPKLSVPLPPNRKGSGHQEQLSNFRHQKHSENKQPPRVRSVANNDNHNAKNKESLSNTAVTTNKSQHQHQHIIPPILTFTYHTNLLTTPHSQLTDSEDVALSQNVQEITSLHPESKVRFLNDDDCLKSIQATLGMDTNLTKYFTSEKHGMYKADICRGAALYETGGLYFDIDVETRSIPLWEVIAPTTEFVTTLVHKDSNHLGGFFQAFIGVVPKHPMMKRYLELFVEYYEGKVQVKGPLGVYFLRMAYDEVIRKEDQDEKTELWQEVRYSPEEFPEIHRDRWGKRRACQMMVVAPPKITLVDGFERKKRMVPIFSHANGSRMCGGKDTNRKGNSDTA</sequence>
<dbReference type="EMBL" id="JATAAI010000003">
    <property type="protein sequence ID" value="KAK1747044.1"/>
    <property type="molecule type" value="Genomic_DNA"/>
</dbReference>
<feature type="compositionally biased region" description="Polar residues" evidence="2">
    <location>
        <begin position="207"/>
        <end position="218"/>
    </location>
</feature>
<feature type="region of interest" description="Disordered" evidence="2">
    <location>
        <begin position="141"/>
        <end position="222"/>
    </location>
</feature>
<dbReference type="AlphaFoldDB" id="A0AAD9DI77"/>
<dbReference type="InterPro" id="IPR051706">
    <property type="entry name" value="Glycosyltransferase_domain"/>
</dbReference>
<proteinExistence type="predicted"/>
<feature type="compositionally biased region" description="Polar residues" evidence="2">
    <location>
        <begin position="143"/>
        <end position="156"/>
    </location>
</feature>
<dbReference type="Gene3D" id="3.90.550.20">
    <property type="match status" value="1"/>
</dbReference>
<organism evidence="3 4">
    <name type="scientific">Skeletonema marinoi</name>
    <dbReference type="NCBI Taxonomy" id="267567"/>
    <lineage>
        <taxon>Eukaryota</taxon>
        <taxon>Sar</taxon>
        <taxon>Stramenopiles</taxon>
        <taxon>Ochrophyta</taxon>
        <taxon>Bacillariophyta</taxon>
        <taxon>Coscinodiscophyceae</taxon>
        <taxon>Thalassiosirophycidae</taxon>
        <taxon>Thalassiosirales</taxon>
        <taxon>Skeletonemataceae</taxon>
        <taxon>Skeletonema</taxon>
        <taxon>Skeletonema marinoi-dohrnii complex</taxon>
    </lineage>
</organism>
<evidence type="ECO:0000256" key="1">
    <source>
        <dbReference type="ARBA" id="ARBA00022679"/>
    </source>
</evidence>
<feature type="compositionally biased region" description="Low complexity" evidence="2">
    <location>
        <begin position="1"/>
        <end position="12"/>
    </location>
</feature>
<evidence type="ECO:0000256" key="2">
    <source>
        <dbReference type="SAM" id="MobiDB-lite"/>
    </source>
</evidence>
<dbReference type="Proteomes" id="UP001224775">
    <property type="component" value="Unassembled WGS sequence"/>
</dbReference>
<name>A0AAD9DI77_9STRA</name>
<dbReference type="Pfam" id="PF04488">
    <property type="entry name" value="Gly_transf_sug"/>
    <property type="match status" value="1"/>
</dbReference>
<keyword evidence="4" id="KW-1185">Reference proteome</keyword>
<feature type="region of interest" description="Disordered" evidence="2">
    <location>
        <begin position="1"/>
        <end position="32"/>
    </location>
</feature>
<dbReference type="InterPro" id="IPR029044">
    <property type="entry name" value="Nucleotide-diphossugar_trans"/>
</dbReference>
<dbReference type="PANTHER" id="PTHR32385">
    <property type="entry name" value="MANNOSYL PHOSPHORYLINOSITOL CERAMIDE SYNTHASE"/>
    <property type="match status" value="1"/>
</dbReference>
<dbReference type="GO" id="GO:0051999">
    <property type="term" value="P:mannosyl-inositol phosphorylceramide biosynthetic process"/>
    <property type="evidence" value="ECO:0007669"/>
    <property type="project" value="TreeGrafter"/>
</dbReference>
<keyword evidence="1" id="KW-0808">Transferase</keyword>
<gene>
    <name evidence="3" type="ORF">QTG54_002388</name>
</gene>
<dbReference type="InterPro" id="IPR007577">
    <property type="entry name" value="GlycoTrfase_DXD_sugar-bd_CS"/>
</dbReference>
<dbReference type="GO" id="GO:0016020">
    <property type="term" value="C:membrane"/>
    <property type="evidence" value="ECO:0007669"/>
    <property type="project" value="GOC"/>
</dbReference>
<comment type="caution">
    <text evidence="3">The sequence shown here is derived from an EMBL/GenBank/DDBJ whole genome shotgun (WGS) entry which is preliminary data.</text>
</comment>
<protein>
    <submittedName>
        <fullName evidence="3">Uncharacterized protein</fullName>
    </submittedName>
</protein>
<reference evidence="3" key="1">
    <citation type="submission" date="2023-06" db="EMBL/GenBank/DDBJ databases">
        <title>Survivors Of The Sea: Transcriptome response of Skeletonema marinoi to long-term dormancy.</title>
        <authorList>
            <person name="Pinder M.I.M."/>
            <person name="Kourtchenko O."/>
            <person name="Robertson E.K."/>
            <person name="Larsson T."/>
            <person name="Maumus F."/>
            <person name="Osuna-Cruz C.M."/>
            <person name="Vancaester E."/>
            <person name="Stenow R."/>
            <person name="Vandepoele K."/>
            <person name="Ploug H."/>
            <person name="Bruchert V."/>
            <person name="Godhe A."/>
            <person name="Topel M."/>
        </authorList>
    </citation>
    <scope>NUCLEOTIDE SEQUENCE</scope>
    <source>
        <strain evidence="3">R05AC</strain>
    </source>
</reference>
<accession>A0AAD9DI77</accession>
<dbReference type="GO" id="GO:0000030">
    <property type="term" value="F:mannosyltransferase activity"/>
    <property type="evidence" value="ECO:0007669"/>
    <property type="project" value="TreeGrafter"/>
</dbReference>
<evidence type="ECO:0000313" key="3">
    <source>
        <dbReference type="EMBL" id="KAK1747044.1"/>
    </source>
</evidence>
<evidence type="ECO:0000313" key="4">
    <source>
        <dbReference type="Proteomes" id="UP001224775"/>
    </source>
</evidence>